<protein>
    <submittedName>
        <fullName evidence="1">Uncharacterized protein</fullName>
    </submittedName>
</protein>
<dbReference type="EMBL" id="JAAOLE020000001">
    <property type="protein sequence ID" value="NVI46078.1"/>
    <property type="molecule type" value="Genomic_DNA"/>
</dbReference>
<sequence length="119" mass="12922">MTNDRRDPILDALRGRNLSAVAFVQDYLQLQFDGPVLTTFVWPRIITPTLTATFGMPVYRDALCAQIGKSVAGGFVDVEAAFRLFFADGSIIEVSLAASARQGPEAIVFQDSKGNLVVL</sequence>
<dbReference type="Proteomes" id="UP001432046">
    <property type="component" value="Chromosome"/>
</dbReference>
<dbReference type="EMBL" id="CP147711">
    <property type="protein sequence ID" value="WXC83907.1"/>
    <property type="molecule type" value="Genomic_DNA"/>
</dbReference>
<organism evidence="1">
    <name type="scientific">Bradyrhizobium septentrionale</name>
    <dbReference type="NCBI Taxonomy" id="1404411"/>
    <lineage>
        <taxon>Bacteria</taxon>
        <taxon>Pseudomonadati</taxon>
        <taxon>Pseudomonadota</taxon>
        <taxon>Alphaproteobacteria</taxon>
        <taxon>Hyphomicrobiales</taxon>
        <taxon>Nitrobacteraceae</taxon>
        <taxon>Bradyrhizobium</taxon>
    </lineage>
</organism>
<evidence type="ECO:0000313" key="3">
    <source>
        <dbReference type="Proteomes" id="UP001432046"/>
    </source>
</evidence>
<evidence type="ECO:0000313" key="2">
    <source>
        <dbReference type="EMBL" id="WXC83907.1"/>
    </source>
</evidence>
<proteinExistence type="predicted"/>
<reference evidence="2" key="3">
    <citation type="submission" date="2024-03" db="EMBL/GenBank/DDBJ databases">
        <authorList>
            <person name="Bromfield E.S.P."/>
            <person name="Cloutier S."/>
        </authorList>
    </citation>
    <scope>NUCLEOTIDE SEQUENCE</scope>
    <source>
        <strain evidence="2">5S5</strain>
    </source>
</reference>
<reference evidence="2" key="2">
    <citation type="journal article" date="2021" name="Int. J. Syst. Evol. Microbiol.">
        <title>Bradyrhizobium septentrionale sp. nov. (sv. septentrionale) and Bradyrhizobium quebecense sp. nov. (sv. septentrionale) associated with legumes native to Canada possess rearranged symbiosis genes and numerous insertion sequences.</title>
        <authorList>
            <person name="Bromfield E.S.P."/>
            <person name="Cloutier S."/>
        </authorList>
    </citation>
    <scope>NUCLEOTIDE SEQUENCE</scope>
    <source>
        <strain evidence="2">5S5</strain>
    </source>
</reference>
<name>A0A974A2K7_9BRAD</name>
<dbReference type="RefSeq" id="WP_166205455.1">
    <property type="nucleotide sequence ID" value="NZ_CP088285.1"/>
</dbReference>
<reference evidence="1" key="1">
    <citation type="submission" date="2020-06" db="EMBL/GenBank/DDBJ databases">
        <title>Whole Genome Sequence of Bradyrhizobium sp. Strain 1S1.</title>
        <authorList>
            <person name="Bromfield E.S.P."/>
            <person name="Cloutier S."/>
        </authorList>
    </citation>
    <scope>NUCLEOTIDE SEQUENCE [LARGE SCALE GENOMIC DNA]</scope>
    <source>
        <strain evidence="1">1S1</strain>
    </source>
</reference>
<evidence type="ECO:0000313" key="1">
    <source>
        <dbReference type="EMBL" id="NVI46078.1"/>
    </source>
</evidence>
<dbReference type="AlphaFoldDB" id="A0A974A2K7"/>
<accession>A0A974A2K7</accession>
<gene>
    <name evidence="1" type="ORF">HAP48_024570</name>
    <name evidence="2" type="ORF">WDK88_21180</name>
</gene>
<keyword evidence="3" id="KW-1185">Reference proteome</keyword>